<dbReference type="SMART" id="SM00347">
    <property type="entry name" value="HTH_MARR"/>
    <property type="match status" value="1"/>
</dbReference>
<dbReference type="InterPro" id="IPR036390">
    <property type="entry name" value="WH_DNA-bd_sf"/>
</dbReference>
<organism evidence="5 6">
    <name type="scientific">Ligilactobacillus ruminis</name>
    <dbReference type="NCBI Taxonomy" id="1623"/>
    <lineage>
        <taxon>Bacteria</taxon>
        <taxon>Bacillati</taxon>
        <taxon>Bacillota</taxon>
        <taxon>Bacilli</taxon>
        <taxon>Lactobacillales</taxon>
        <taxon>Lactobacillaceae</taxon>
        <taxon>Ligilactobacillus</taxon>
    </lineage>
</organism>
<dbReference type="InterPro" id="IPR023187">
    <property type="entry name" value="Tscrpt_reg_MarR-type_CS"/>
</dbReference>
<dbReference type="Gene3D" id="1.10.10.10">
    <property type="entry name" value="Winged helix-like DNA-binding domain superfamily/Winged helix DNA-binding domain"/>
    <property type="match status" value="1"/>
</dbReference>
<evidence type="ECO:0000259" key="4">
    <source>
        <dbReference type="PROSITE" id="PS50995"/>
    </source>
</evidence>
<dbReference type="PANTHER" id="PTHR42756:SF1">
    <property type="entry name" value="TRANSCRIPTIONAL REPRESSOR OF EMRAB OPERON"/>
    <property type="match status" value="1"/>
</dbReference>
<dbReference type="InterPro" id="IPR000835">
    <property type="entry name" value="HTH_MarR-typ"/>
</dbReference>
<dbReference type="Proteomes" id="UP000182089">
    <property type="component" value="Unassembled WGS sequence"/>
</dbReference>
<reference evidence="5 6" key="1">
    <citation type="submission" date="2016-10" db="EMBL/GenBank/DDBJ databases">
        <authorList>
            <person name="Varghese N."/>
            <person name="Submissions S."/>
        </authorList>
    </citation>
    <scope>NUCLEOTIDE SEQUENCE [LARGE SCALE GENOMIC DNA]</scope>
    <source>
        <strain evidence="5 6">WC1T17</strain>
    </source>
</reference>
<evidence type="ECO:0000256" key="2">
    <source>
        <dbReference type="ARBA" id="ARBA00023125"/>
    </source>
</evidence>
<dbReference type="PANTHER" id="PTHR42756">
    <property type="entry name" value="TRANSCRIPTIONAL REGULATOR, MARR"/>
    <property type="match status" value="1"/>
</dbReference>
<feature type="domain" description="HTH marR-type" evidence="4">
    <location>
        <begin position="1"/>
        <end position="141"/>
    </location>
</feature>
<gene>
    <name evidence="5" type="ORF">SAMN05216431_10425</name>
</gene>
<protein>
    <submittedName>
        <fullName evidence="5">Transcriptional regulator, MarR family</fullName>
    </submittedName>
</protein>
<evidence type="ECO:0000256" key="1">
    <source>
        <dbReference type="ARBA" id="ARBA00023015"/>
    </source>
</evidence>
<keyword evidence="1" id="KW-0805">Transcription regulation</keyword>
<comment type="caution">
    <text evidence="5">The sequence shown here is derived from an EMBL/GenBank/DDBJ whole genome shotgun (WGS) entry which is preliminary data.</text>
</comment>
<dbReference type="Pfam" id="PF01047">
    <property type="entry name" value="MarR"/>
    <property type="match status" value="1"/>
</dbReference>
<proteinExistence type="predicted"/>
<dbReference type="PRINTS" id="PR00598">
    <property type="entry name" value="HTHMARR"/>
</dbReference>
<dbReference type="EMBL" id="FOCC01000004">
    <property type="protein sequence ID" value="SEM53641.1"/>
    <property type="molecule type" value="Genomic_DNA"/>
</dbReference>
<evidence type="ECO:0000313" key="6">
    <source>
        <dbReference type="Proteomes" id="UP000182089"/>
    </source>
</evidence>
<dbReference type="PROSITE" id="PS01117">
    <property type="entry name" value="HTH_MARR_1"/>
    <property type="match status" value="1"/>
</dbReference>
<accession>A0ABY1AAJ2</accession>
<keyword evidence="3" id="KW-0804">Transcription</keyword>
<sequence>MMDERSKYINDALIRIYNNILWIEEKELKKSRFRDLTIKEMHAINAISMYDHMTASEVAKKLHLTPGTLTSTVDRLVKKGYVERIRSLDDRRVIRLGLTKKGRLMYRAHDAFHRKMVEGFLKDISTEQMKIVEKAIRNLEDFLNKNS</sequence>
<dbReference type="PROSITE" id="PS50995">
    <property type="entry name" value="HTH_MARR_2"/>
    <property type="match status" value="1"/>
</dbReference>
<evidence type="ECO:0000313" key="5">
    <source>
        <dbReference type="EMBL" id="SEM53641.1"/>
    </source>
</evidence>
<evidence type="ECO:0000256" key="3">
    <source>
        <dbReference type="ARBA" id="ARBA00023163"/>
    </source>
</evidence>
<keyword evidence="2" id="KW-0238">DNA-binding</keyword>
<dbReference type="InterPro" id="IPR036388">
    <property type="entry name" value="WH-like_DNA-bd_sf"/>
</dbReference>
<dbReference type="SUPFAM" id="SSF46785">
    <property type="entry name" value="Winged helix' DNA-binding domain"/>
    <property type="match status" value="1"/>
</dbReference>
<name>A0ABY1AAJ2_9LACO</name>